<name>A0AAD7KDI2_9AGAR</name>
<evidence type="ECO:0000313" key="3">
    <source>
        <dbReference type="Proteomes" id="UP001215598"/>
    </source>
</evidence>
<organism evidence="2 3">
    <name type="scientific">Mycena metata</name>
    <dbReference type="NCBI Taxonomy" id="1033252"/>
    <lineage>
        <taxon>Eukaryota</taxon>
        <taxon>Fungi</taxon>
        <taxon>Dikarya</taxon>
        <taxon>Basidiomycota</taxon>
        <taxon>Agaricomycotina</taxon>
        <taxon>Agaricomycetes</taxon>
        <taxon>Agaricomycetidae</taxon>
        <taxon>Agaricales</taxon>
        <taxon>Marasmiineae</taxon>
        <taxon>Mycenaceae</taxon>
        <taxon>Mycena</taxon>
    </lineage>
</organism>
<evidence type="ECO:0000313" key="2">
    <source>
        <dbReference type="EMBL" id="KAJ7783351.1"/>
    </source>
</evidence>
<proteinExistence type="predicted"/>
<evidence type="ECO:0000256" key="1">
    <source>
        <dbReference type="SAM" id="MobiDB-lite"/>
    </source>
</evidence>
<comment type="caution">
    <text evidence="2">The sequence shown here is derived from an EMBL/GenBank/DDBJ whole genome shotgun (WGS) entry which is preliminary data.</text>
</comment>
<feature type="compositionally biased region" description="Basic and acidic residues" evidence="1">
    <location>
        <begin position="82"/>
        <end position="92"/>
    </location>
</feature>
<accession>A0AAD7KDI2</accession>
<gene>
    <name evidence="2" type="ORF">B0H16DRAFT_1447451</name>
</gene>
<dbReference type="Proteomes" id="UP001215598">
    <property type="component" value="Unassembled WGS sequence"/>
</dbReference>
<dbReference type="AlphaFoldDB" id="A0AAD7KDI2"/>
<dbReference type="EMBL" id="JARKIB010000003">
    <property type="protein sequence ID" value="KAJ7783351.1"/>
    <property type="molecule type" value="Genomic_DNA"/>
</dbReference>
<feature type="region of interest" description="Disordered" evidence="1">
    <location>
        <begin position="74"/>
        <end position="106"/>
    </location>
</feature>
<keyword evidence="3" id="KW-1185">Reference proteome</keyword>
<reference evidence="2" key="1">
    <citation type="submission" date="2023-03" db="EMBL/GenBank/DDBJ databases">
        <title>Massive genome expansion in bonnet fungi (Mycena s.s.) driven by repeated elements and novel gene families across ecological guilds.</title>
        <authorList>
            <consortium name="Lawrence Berkeley National Laboratory"/>
            <person name="Harder C.B."/>
            <person name="Miyauchi S."/>
            <person name="Viragh M."/>
            <person name="Kuo A."/>
            <person name="Thoen E."/>
            <person name="Andreopoulos B."/>
            <person name="Lu D."/>
            <person name="Skrede I."/>
            <person name="Drula E."/>
            <person name="Henrissat B."/>
            <person name="Morin E."/>
            <person name="Kohler A."/>
            <person name="Barry K."/>
            <person name="LaButti K."/>
            <person name="Morin E."/>
            <person name="Salamov A."/>
            <person name="Lipzen A."/>
            <person name="Mereny Z."/>
            <person name="Hegedus B."/>
            <person name="Baldrian P."/>
            <person name="Stursova M."/>
            <person name="Weitz H."/>
            <person name="Taylor A."/>
            <person name="Grigoriev I.V."/>
            <person name="Nagy L.G."/>
            <person name="Martin F."/>
            <person name="Kauserud H."/>
        </authorList>
    </citation>
    <scope>NUCLEOTIDE SEQUENCE</scope>
    <source>
        <strain evidence="2">CBHHK182m</strain>
    </source>
</reference>
<protein>
    <submittedName>
        <fullName evidence="2">Uncharacterized protein</fullName>
    </submittedName>
</protein>
<sequence>MTLRGLHHSILQSYAVGGLAHICRRNRSTLSDQEHKLKFTRWRSFFRNNSTTTPIQPEPSNYAWGSPTLLQHVSTVPSESAHAPDRWGRDDAVSTNTPSSNHLQRSSLQAVSLAHNEVMRGGVGHLELATALPPSVLSANGETTGGRVLNGDPTSSSTCAVVDGHLDPPPSYGAAIASDLPPSYEAAIASISEALPSYEEATATFFADPVNTSSSAPPTLSCALMK</sequence>
<feature type="compositionally biased region" description="Polar residues" evidence="1">
    <location>
        <begin position="93"/>
        <end position="106"/>
    </location>
</feature>